<dbReference type="EMBL" id="JAYDYQ010001088">
    <property type="protein sequence ID" value="KAK4489233.1"/>
    <property type="molecule type" value="Genomic_DNA"/>
</dbReference>
<evidence type="ECO:0000313" key="1">
    <source>
        <dbReference type="EMBL" id="KAK4489233.1"/>
    </source>
</evidence>
<proteinExistence type="predicted"/>
<gene>
    <name evidence="1" type="ORF">RD792_005029</name>
</gene>
<comment type="caution">
    <text evidence="1">The sequence shown here is derived from an EMBL/GenBank/DDBJ whole genome shotgun (WGS) entry which is preliminary data.</text>
</comment>
<keyword evidence="2" id="KW-1185">Reference proteome</keyword>
<dbReference type="Proteomes" id="UP001291926">
    <property type="component" value="Unassembled WGS sequence"/>
</dbReference>
<reference evidence="1 2" key="1">
    <citation type="journal article" date="2023" name="bioRxiv">
        <title>Genome report: Whole genome sequence and annotation of Penstemon davidsonii.</title>
        <authorList>
            <person name="Ostevik K.L."/>
            <person name="Alabady M."/>
            <person name="Zhang M."/>
            <person name="Rausher M.D."/>
        </authorList>
    </citation>
    <scope>NUCLEOTIDE SEQUENCE [LARGE SCALE GENOMIC DNA]</scope>
    <source>
        <strain evidence="1">DNT005</strain>
        <tissue evidence="1">Whole leaf</tissue>
    </source>
</reference>
<protein>
    <submittedName>
        <fullName evidence="1">Uncharacterized protein</fullName>
    </submittedName>
</protein>
<organism evidence="1 2">
    <name type="scientific">Penstemon davidsonii</name>
    <dbReference type="NCBI Taxonomy" id="160366"/>
    <lineage>
        <taxon>Eukaryota</taxon>
        <taxon>Viridiplantae</taxon>
        <taxon>Streptophyta</taxon>
        <taxon>Embryophyta</taxon>
        <taxon>Tracheophyta</taxon>
        <taxon>Spermatophyta</taxon>
        <taxon>Magnoliopsida</taxon>
        <taxon>eudicotyledons</taxon>
        <taxon>Gunneridae</taxon>
        <taxon>Pentapetalae</taxon>
        <taxon>asterids</taxon>
        <taxon>lamiids</taxon>
        <taxon>Lamiales</taxon>
        <taxon>Plantaginaceae</taxon>
        <taxon>Cheloneae</taxon>
        <taxon>Penstemon</taxon>
    </lineage>
</organism>
<name>A0ABR0DKD3_9LAMI</name>
<evidence type="ECO:0000313" key="2">
    <source>
        <dbReference type="Proteomes" id="UP001291926"/>
    </source>
</evidence>
<accession>A0ABR0DKD3</accession>
<sequence>MLIVTPKGGHLGWVAGSEAPFGAPWTDSVVMEFLEHLEQVKFSNSEKVNYTGYTIPSNYGGTNTVRRRVDEQPHSTVGPGIPHKEY</sequence>